<dbReference type="AlphaFoldDB" id="A0A1E8EZ66"/>
<accession>A0A1E8EZ66</accession>
<proteinExistence type="predicted"/>
<dbReference type="Pfam" id="PF14253">
    <property type="entry name" value="AbiH"/>
    <property type="match status" value="1"/>
</dbReference>
<reference evidence="1 2" key="1">
    <citation type="submission" date="2016-06" db="EMBL/GenBank/DDBJ databases">
        <title>Genome sequence of Clostridium acetireducens DSM 10703.</title>
        <authorList>
            <person name="Poehlein A."/>
            <person name="Fluechter S."/>
            <person name="Duerre P."/>
            <person name="Daniel R."/>
        </authorList>
    </citation>
    <scope>NUCLEOTIDE SEQUENCE [LARGE SCALE GENOMIC DNA]</scope>
    <source>
        <strain evidence="1 2">DSM 10703</strain>
    </source>
</reference>
<dbReference type="EMBL" id="LZFO01000017">
    <property type="protein sequence ID" value="OFI05983.1"/>
    <property type="molecule type" value="Genomic_DNA"/>
</dbReference>
<dbReference type="Proteomes" id="UP000175744">
    <property type="component" value="Unassembled WGS sequence"/>
</dbReference>
<gene>
    <name evidence="1" type="ORF">CLOACE_13640</name>
</gene>
<evidence type="ECO:0000313" key="1">
    <source>
        <dbReference type="EMBL" id="OFI05983.1"/>
    </source>
</evidence>
<comment type="caution">
    <text evidence="1">The sequence shown here is derived from an EMBL/GenBank/DDBJ whole genome shotgun (WGS) entry which is preliminary data.</text>
</comment>
<keyword evidence="2" id="KW-1185">Reference proteome</keyword>
<evidence type="ECO:0008006" key="3">
    <source>
        <dbReference type="Google" id="ProtNLM"/>
    </source>
</evidence>
<dbReference type="STRING" id="1121290.CLAOCE_13640"/>
<dbReference type="RefSeq" id="WP_070110353.1">
    <property type="nucleotide sequence ID" value="NZ_LZFO01000017.1"/>
</dbReference>
<sequence length="317" mass="37341">MKTLYIIGNGFDVAHGLNTNYWGMREYIEERDPEFLRFFESRYNIQSLDDTEPWYTEEAQERWNKSVNHNLWSVFEHHIGNPNTMEMLEMSESVTEGMPKIGIRDHMDYYWKDEFGGVKKLHSYVKDWIETINTDKLKPLNMFLINSTDIFMSFNYTDVLEKVYGIDDVMHIHGGVSSICTIDPIMGHCNKQDIKKHRIWAKEADDEYAEAEASVQDAVADYLEAIYKDTDEQINRNYNFFERLNLVNHVVIIGWSGGEVDLPYLHKIIESVNQSTHWTVYWYNKEAYSALKNVFENVGIVDINLVKFEQSDTFWDS</sequence>
<evidence type="ECO:0000313" key="2">
    <source>
        <dbReference type="Proteomes" id="UP000175744"/>
    </source>
</evidence>
<dbReference type="InterPro" id="IPR025935">
    <property type="entry name" value="AbiH"/>
</dbReference>
<organism evidence="1 2">
    <name type="scientific">Clostridium acetireducens DSM 10703</name>
    <dbReference type="NCBI Taxonomy" id="1121290"/>
    <lineage>
        <taxon>Bacteria</taxon>
        <taxon>Bacillati</taxon>
        <taxon>Bacillota</taxon>
        <taxon>Clostridia</taxon>
        <taxon>Eubacteriales</taxon>
        <taxon>Clostridiaceae</taxon>
        <taxon>Clostridium</taxon>
    </lineage>
</organism>
<name>A0A1E8EZ66_9CLOT</name>
<protein>
    <recommendedName>
        <fullName evidence="3">Bacteriophage abortive infection AbiH</fullName>
    </recommendedName>
</protein>